<gene>
    <name evidence="1" type="primary">tbhG</name>
</gene>
<sequence>MKLDTTTVALLAERLENCELQAEDTLNITEKHPEMDWENAYPIHDEIRRRKIARGSKIIRLKGGLTSLPTMKPMGVRKPVFGFLADYLATPDGGTCDVTALIHPKVEPEIAFFTKTVLRGPGCHIGAVFAATDFVMPGIEVIDSRYRDFKFDLKSVVADNTSAARFVIGGQPVSASHFDLRTIGIVLKKTVKRSRLGRAPRYRASGCSDCDAGQSPRRAWCRKFRPAASFSPVVSLRQSPCKRAMPYLFGFRAWAVRECVLSSGDSNANSTAVHRRRA</sequence>
<evidence type="ECO:0000313" key="1">
    <source>
        <dbReference type="EMBL" id="AAB58739.1"/>
    </source>
</evidence>
<dbReference type="GO" id="GO:0005737">
    <property type="term" value="C:cytoplasm"/>
    <property type="evidence" value="ECO:0007669"/>
    <property type="project" value="TreeGrafter"/>
</dbReference>
<accession>O07067</accession>
<dbReference type="InterPro" id="IPR036663">
    <property type="entry name" value="Fumarylacetoacetase_C_sf"/>
</dbReference>
<organism evidence="1">
    <name type="scientific">Burkholderia cepacia</name>
    <name type="common">Pseudomonas cepacia</name>
    <dbReference type="NCBI Taxonomy" id="292"/>
    <lineage>
        <taxon>Bacteria</taxon>
        <taxon>Pseudomonadati</taxon>
        <taxon>Pseudomonadota</taxon>
        <taxon>Betaproteobacteria</taxon>
        <taxon>Burkholderiales</taxon>
        <taxon>Burkholderiaceae</taxon>
        <taxon>Burkholderia</taxon>
        <taxon>Burkholderia cepacia complex</taxon>
    </lineage>
</organism>
<name>O07067_BURCE</name>
<dbReference type="GO" id="GO:0008684">
    <property type="term" value="F:2-oxopent-4-enoate hydratase activity"/>
    <property type="evidence" value="ECO:0007669"/>
    <property type="project" value="TreeGrafter"/>
</dbReference>
<dbReference type="InterPro" id="IPR050772">
    <property type="entry name" value="Hydratase-Decarb/MhpD_sf"/>
</dbReference>
<reference evidence="1" key="1">
    <citation type="journal article" date="2000" name="J. Ind. Microbiol. Biotechnol.">
        <title>The catechol 2,3-dioxygenase gene and toluene monooxygenase genes from Burkholderia sp. AA1, an isolate capable of degrading aliphatic hydrocarbons and toluene.</title>
        <authorList>
            <person name="Ma Y."/>
            <person name="Herson D.S."/>
        </authorList>
    </citation>
    <scope>NUCLEOTIDE SEQUENCE</scope>
    <source>
        <strain evidence="1">AA1</strain>
    </source>
</reference>
<dbReference type="Gene3D" id="3.90.850.10">
    <property type="entry name" value="Fumarylacetoacetase-like, C-terminal domain"/>
    <property type="match status" value="1"/>
</dbReference>
<dbReference type="SUPFAM" id="SSF56529">
    <property type="entry name" value="FAH"/>
    <property type="match status" value="1"/>
</dbReference>
<dbReference type="PANTHER" id="PTHR30143:SF0">
    <property type="entry name" value="2-KETO-4-PENTENOATE HYDRATASE"/>
    <property type="match status" value="1"/>
</dbReference>
<dbReference type="PANTHER" id="PTHR30143">
    <property type="entry name" value="ACID HYDRATASE"/>
    <property type="match status" value="1"/>
</dbReference>
<protein>
    <submittedName>
        <fullName evidence="1">4-oxalocrotonate decarboxylase</fullName>
    </submittedName>
</protein>
<dbReference type="AlphaFoldDB" id="O07067"/>
<proteinExistence type="predicted"/>
<dbReference type="EMBL" id="AF001356">
    <property type="protein sequence ID" value="AAB58739.1"/>
    <property type="molecule type" value="Genomic_DNA"/>
</dbReference>